<name>A0A1I2LTU3_9BACT</name>
<feature type="transmembrane region" description="Helical" evidence="1">
    <location>
        <begin position="111"/>
        <end position="128"/>
    </location>
</feature>
<feature type="transmembrane region" description="Helical" evidence="1">
    <location>
        <begin position="166"/>
        <end position="187"/>
    </location>
</feature>
<evidence type="ECO:0000313" key="2">
    <source>
        <dbReference type="EMBL" id="SFF82684.1"/>
    </source>
</evidence>
<reference evidence="2 3" key="1">
    <citation type="submission" date="2016-10" db="EMBL/GenBank/DDBJ databases">
        <authorList>
            <person name="de Groot N.N."/>
        </authorList>
    </citation>
    <scope>NUCLEOTIDE SEQUENCE [LARGE SCALE GENOMIC DNA]</scope>
    <source>
        <strain evidence="2 3">CGMCC 1.9156</strain>
    </source>
</reference>
<dbReference type="EMBL" id="FONW01000017">
    <property type="protein sequence ID" value="SFF82684.1"/>
    <property type="molecule type" value="Genomic_DNA"/>
</dbReference>
<evidence type="ECO:0000313" key="3">
    <source>
        <dbReference type="Proteomes" id="UP000198964"/>
    </source>
</evidence>
<accession>A0A1I2LTU3</accession>
<keyword evidence="1" id="KW-0812">Transmembrane</keyword>
<protein>
    <submittedName>
        <fullName evidence="2">Uncharacterized protein</fullName>
    </submittedName>
</protein>
<dbReference type="AlphaFoldDB" id="A0A1I2LTU3"/>
<dbReference type="Proteomes" id="UP000198964">
    <property type="component" value="Unassembled WGS sequence"/>
</dbReference>
<evidence type="ECO:0000256" key="1">
    <source>
        <dbReference type="SAM" id="Phobius"/>
    </source>
</evidence>
<feature type="transmembrane region" description="Helical" evidence="1">
    <location>
        <begin position="135"/>
        <end position="154"/>
    </location>
</feature>
<organism evidence="2 3">
    <name type="scientific">Sunxiuqinia elliptica</name>
    <dbReference type="NCBI Taxonomy" id="655355"/>
    <lineage>
        <taxon>Bacteria</taxon>
        <taxon>Pseudomonadati</taxon>
        <taxon>Bacteroidota</taxon>
        <taxon>Bacteroidia</taxon>
        <taxon>Marinilabiliales</taxon>
        <taxon>Prolixibacteraceae</taxon>
        <taxon>Sunxiuqinia</taxon>
    </lineage>
</organism>
<proteinExistence type="predicted"/>
<keyword evidence="1" id="KW-1133">Transmembrane helix</keyword>
<keyword evidence="1" id="KW-0472">Membrane</keyword>
<sequence length="194" mass="21546">MENMELKERIGNLTDEALIDLLRQRNSYEPIAVQFAIEEAIKRGVLQSKADLDLAQFAVSEKSTKSIFPHLTTALQFSKVFSSLTRMLCLIAVVPLVLGLLELTENNSNEAAFLLLTGGSWLTLSVLLARQKKAVFAYALIGVLVAALGYMALQKMTFSYLQLADWVVIAVGILLIAYVLFYLAVLVNRYQAKK</sequence>
<keyword evidence="3" id="KW-1185">Reference proteome</keyword>
<dbReference type="STRING" id="655355.SAMN05216283_11735"/>
<feature type="transmembrane region" description="Helical" evidence="1">
    <location>
        <begin position="80"/>
        <end position="99"/>
    </location>
</feature>
<gene>
    <name evidence="2" type="ORF">SAMN05216283_11735</name>
</gene>